<proteinExistence type="predicted"/>
<evidence type="ECO:0000313" key="1">
    <source>
        <dbReference type="EMBL" id="WAH37225.1"/>
    </source>
</evidence>
<accession>A0ABY6Z395</accession>
<dbReference type="RefSeq" id="WP_268044682.1">
    <property type="nucleotide sequence ID" value="NZ_CP104064.1"/>
</dbReference>
<dbReference type="Proteomes" id="UP001164803">
    <property type="component" value="Chromosome"/>
</dbReference>
<organism evidence="1 2">
    <name type="scientific">Alicyclobacillus dauci</name>
    <dbReference type="NCBI Taxonomy" id="1475485"/>
    <lineage>
        <taxon>Bacteria</taxon>
        <taxon>Bacillati</taxon>
        <taxon>Bacillota</taxon>
        <taxon>Bacilli</taxon>
        <taxon>Bacillales</taxon>
        <taxon>Alicyclobacillaceae</taxon>
        <taxon>Alicyclobacillus</taxon>
    </lineage>
</organism>
<protein>
    <recommendedName>
        <fullName evidence="3">SnoaL-like domain-containing protein</fullName>
    </recommendedName>
</protein>
<gene>
    <name evidence="1" type="ORF">NZD86_01360</name>
</gene>
<evidence type="ECO:0000313" key="2">
    <source>
        <dbReference type="Proteomes" id="UP001164803"/>
    </source>
</evidence>
<keyword evidence="2" id="KW-1185">Reference proteome</keyword>
<evidence type="ECO:0008006" key="3">
    <source>
        <dbReference type="Google" id="ProtNLM"/>
    </source>
</evidence>
<name>A0ABY6Z395_9BACL</name>
<dbReference type="EMBL" id="CP104064">
    <property type="protein sequence ID" value="WAH37225.1"/>
    <property type="molecule type" value="Genomic_DNA"/>
</dbReference>
<reference evidence="1" key="1">
    <citation type="submission" date="2022-08" db="EMBL/GenBank/DDBJ databases">
        <title>Alicyclobacillus dauci DSM2870, complete genome.</title>
        <authorList>
            <person name="Wang Q."/>
            <person name="Cai R."/>
            <person name="Wang Z."/>
        </authorList>
    </citation>
    <scope>NUCLEOTIDE SEQUENCE</scope>
    <source>
        <strain evidence="1">DSM 28700</strain>
    </source>
</reference>
<sequence>MRAGPRAWKTGELELYYAPSYRVELYTRNEGQPEIDDHDVAIQGMRSSVQALRGASKRAVHRHIGMRNDEEAVVFYEQVIEREITLARLFVTEAWSFMDGKWQIVRETVEHLGN</sequence>